<accession>A0A9P5P4E5</accession>
<proteinExistence type="predicted"/>
<dbReference type="Gene3D" id="3.30.9.10">
    <property type="entry name" value="D-Amino Acid Oxidase, subunit A, domain 2"/>
    <property type="match status" value="1"/>
</dbReference>
<gene>
    <name evidence="1" type="ORF">BDP27DRAFT_915801</name>
</gene>
<dbReference type="Gene3D" id="3.50.50.60">
    <property type="entry name" value="FAD/NAD(P)-binding domain"/>
    <property type="match status" value="1"/>
</dbReference>
<name>A0A9P5P4E5_9AGAR</name>
<sequence>MSTNVLIVGAGPTVLPYCSYAMVYRCASLKSLPQFHPGDRGAGIMCRTLELYKVLGILPDILKQCTMPPDYISYRSSPDDGKPHVYHFYLKRWKIPQHVPL</sequence>
<keyword evidence="2" id="KW-1185">Reference proteome</keyword>
<dbReference type="Proteomes" id="UP000772434">
    <property type="component" value="Unassembled WGS sequence"/>
</dbReference>
<reference evidence="1" key="1">
    <citation type="submission" date="2020-11" db="EMBL/GenBank/DDBJ databases">
        <authorList>
            <consortium name="DOE Joint Genome Institute"/>
            <person name="Ahrendt S."/>
            <person name="Riley R."/>
            <person name="Andreopoulos W."/>
            <person name="Labutti K."/>
            <person name="Pangilinan J."/>
            <person name="Ruiz-Duenas F.J."/>
            <person name="Barrasa J.M."/>
            <person name="Sanchez-Garcia M."/>
            <person name="Camarero S."/>
            <person name="Miyauchi S."/>
            <person name="Serrano A."/>
            <person name="Linde D."/>
            <person name="Babiker R."/>
            <person name="Drula E."/>
            <person name="Ayuso-Fernandez I."/>
            <person name="Pacheco R."/>
            <person name="Padilla G."/>
            <person name="Ferreira P."/>
            <person name="Barriuso J."/>
            <person name="Kellner H."/>
            <person name="Castanera R."/>
            <person name="Alfaro M."/>
            <person name="Ramirez L."/>
            <person name="Pisabarro A.G."/>
            <person name="Kuo A."/>
            <person name="Tritt A."/>
            <person name="Lipzen A."/>
            <person name="He G."/>
            <person name="Yan M."/>
            <person name="Ng V."/>
            <person name="Cullen D."/>
            <person name="Martin F."/>
            <person name="Rosso M.-N."/>
            <person name="Henrissat B."/>
            <person name="Hibbett D."/>
            <person name="Martinez A.T."/>
            <person name="Grigoriev I.V."/>
        </authorList>
    </citation>
    <scope>NUCLEOTIDE SEQUENCE</scope>
    <source>
        <strain evidence="1">AH 40177</strain>
    </source>
</reference>
<comment type="caution">
    <text evidence="1">The sequence shown here is derived from an EMBL/GenBank/DDBJ whole genome shotgun (WGS) entry which is preliminary data.</text>
</comment>
<dbReference type="EMBL" id="JADNRY010000733">
    <property type="protein sequence ID" value="KAF9028527.1"/>
    <property type="molecule type" value="Genomic_DNA"/>
</dbReference>
<evidence type="ECO:0000313" key="2">
    <source>
        <dbReference type="Proteomes" id="UP000772434"/>
    </source>
</evidence>
<dbReference type="AlphaFoldDB" id="A0A9P5P4E5"/>
<dbReference type="OrthoDB" id="2690153at2759"/>
<dbReference type="InterPro" id="IPR036188">
    <property type="entry name" value="FAD/NAD-bd_sf"/>
</dbReference>
<evidence type="ECO:0000313" key="1">
    <source>
        <dbReference type="EMBL" id="KAF9028527.1"/>
    </source>
</evidence>
<organism evidence="1 2">
    <name type="scientific">Rhodocollybia butyracea</name>
    <dbReference type="NCBI Taxonomy" id="206335"/>
    <lineage>
        <taxon>Eukaryota</taxon>
        <taxon>Fungi</taxon>
        <taxon>Dikarya</taxon>
        <taxon>Basidiomycota</taxon>
        <taxon>Agaricomycotina</taxon>
        <taxon>Agaricomycetes</taxon>
        <taxon>Agaricomycetidae</taxon>
        <taxon>Agaricales</taxon>
        <taxon>Marasmiineae</taxon>
        <taxon>Omphalotaceae</taxon>
        <taxon>Rhodocollybia</taxon>
    </lineage>
</organism>
<protein>
    <submittedName>
        <fullName evidence="1">Uncharacterized protein</fullName>
    </submittedName>
</protein>